<evidence type="ECO:0000313" key="2">
    <source>
        <dbReference type="EMBL" id="ADX67317.1"/>
    </source>
</evidence>
<dbReference type="STRING" id="865938.Weevi_0598"/>
<dbReference type="RefSeq" id="WP_013597709.1">
    <property type="nucleotide sequence ID" value="NC_015144.1"/>
</dbReference>
<feature type="transmembrane region" description="Helical" evidence="1">
    <location>
        <begin position="199"/>
        <end position="224"/>
    </location>
</feature>
<evidence type="ECO:0000256" key="1">
    <source>
        <dbReference type="SAM" id="Phobius"/>
    </source>
</evidence>
<dbReference type="eggNOG" id="ENOG5033A5I">
    <property type="taxonomic scope" value="Bacteria"/>
</dbReference>
<feature type="transmembrane region" description="Helical" evidence="1">
    <location>
        <begin position="144"/>
        <end position="161"/>
    </location>
</feature>
<dbReference type="Proteomes" id="UP000008641">
    <property type="component" value="Chromosome"/>
</dbReference>
<keyword evidence="3" id="KW-1185">Reference proteome</keyword>
<feature type="transmembrane region" description="Helical" evidence="1">
    <location>
        <begin position="328"/>
        <end position="346"/>
    </location>
</feature>
<dbReference type="HOGENOM" id="CLU_745864_0_0_10"/>
<keyword evidence="1" id="KW-1133">Transmembrane helix</keyword>
<dbReference type="AlphaFoldDB" id="F0NZQ8"/>
<dbReference type="KEGG" id="wvi:Weevi_0598"/>
<protein>
    <recommendedName>
        <fullName evidence="4">EpsG family protein</fullName>
    </recommendedName>
</protein>
<reference evidence="2 3" key="1">
    <citation type="journal article" date="2011" name="Stand. Genomic Sci.">
        <title>Complete genome sequence of Weeksella virosa type strain (9751).</title>
        <authorList>
            <person name="Lang E."/>
            <person name="Teshima H."/>
            <person name="Lucas S."/>
            <person name="Lapidus A."/>
            <person name="Hammon N."/>
            <person name="Deshpande S."/>
            <person name="Nolan M."/>
            <person name="Cheng J.F."/>
            <person name="Pitluck S."/>
            <person name="Liolios K."/>
            <person name="Pagani I."/>
            <person name="Mikhailova N."/>
            <person name="Ivanova N."/>
            <person name="Mavromatis K."/>
            <person name="Pati A."/>
            <person name="Tapia R."/>
            <person name="Han C."/>
            <person name="Goodwin L."/>
            <person name="Chen A."/>
            <person name="Palaniappan K."/>
            <person name="Land M."/>
            <person name="Hauser L."/>
            <person name="Chang Y.J."/>
            <person name="Jeffries C.D."/>
            <person name="Brambilla E.M."/>
            <person name="Kopitz M."/>
            <person name="Rohde M."/>
            <person name="Goker M."/>
            <person name="Tindall B.J."/>
            <person name="Detter J.C."/>
            <person name="Woyke T."/>
            <person name="Bristow J."/>
            <person name="Eisen J.A."/>
            <person name="Markowitz V."/>
            <person name="Hugenholtz P."/>
            <person name="Klenk H.P."/>
            <person name="Kyrpides N.C."/>
        </authorList>
    </citation>
    <scope>NUCLEOTIDE SEQUENCE [LARGE SCALE GENOMIC DNA]</scope>
    <source>
        <strain evidence="3">ATCC 43766 / DSM 16922 / JCM 21250 / NBRC 16016 / NCTC 11634 / CL345/78</strain>
    </source>
</reference>
<dbReference type="OrthoDB" id="1424730at2"/>
<reference evidence="3" key="2">
    <citation type="journal article" date="2011" name="Stand. Genomic Sci.">
        <title>Complete genome sequence of Weeksella virosa type strain (9751T).</title>
        <authorList>
            <person name="Lang E."/>
            <person name="Teshima H."/>
            <person name="Lucas S."/>
            <person name="Lapidus A."/>
            <person name="Hammon N."/>
            <person name="Deshpande S."/>
            <person name="Nolan M."/>
            <person name="Cheng J."/>
            <person name="Pitluck S."/>
            <person name="Liolios K."/>
            <person name="Pagani I."/>
            <person name="Mikhailova N."/>
            <person name="Ivanova N."/>
            <person name="Mavromatis K."/>
            <person name="Pati A."/>
            <person name="Tapia R."/>
            <person name="Han C."/>
            <person name="Goodwin L."/>
            <person name="Chen A."/>
            <person name="Palaniappan K."/>
            <person name="Land M."/>
            <person name="Hauser L."/>
            <person name="Chang Y."/>
            <person name="Jeffries C."/>
            <person name="Brambilla E."/>
            <person name="Kopitz M."/>
            <person name="Rohde M."/>
            <person name="Goker M."/>
            <person name="Tindall B."/>
            <person name="Detter J."/>
            <person name="Woyke T."/>
            <person name="Bristow J."/>
            <person name="Eisen J."/>
            <person name="Markowitz V."/>
            <person name="Hugenholtz P."/>
            <person name="Klenk H."/>
            <person name="Kyrpides N."/>
        </authorList>
    </citation>
    <scope>NUCLEOTIDE SEQUENCE [LARGE SCALE GENOMIC DNA]</scope>
    <source>
        <strain evidence="3">ATCC 43766 / DSM 16922 / JCM 21250 / NBRC 16016 / NCTC 11634 / CL345/78</strain>
    </source>
</reference>
<evidence type="ECO:0000313" key="3">
    <source>
        <dbReference type="Proteomes" id="UP000008641"/>
    </source>
</evidence>
<feature type="transmembrane region" description="Helical" evidence="1">
    <location>
        <begin position="276"/>
        <end position="296"/>
    </location>
</feature>
<organism evidence="2 3">
    <name type="scientific">Weeksella virosa (strain ATCC 43766 / DSM 16922 / JCM 21250 / CCUG 30538 / CDC 9751 / IAM 14551 / NBRC 16016 / NCTC 11634 / CL345/78)</name>
    <dbReference type="NCBI Taxonomy" id="865938"/>
    <lineage>
        <taxon>Bacteria</taxon>
        <taxon>Pseudomonadati</taxon>
        <taxon>Bacteroidota</taxon>
        <taxon>Flavobacteriia</taxon>
        <taxon>Flavobacteriales</taxon>
        <taxon>Weeksellaceae</taxon>
        <taxon>Weeksella</taxon>
    </lineage>
</organism>
<feature type="transmembrane region" description="Helical" evidence="1">
    <location>
        <begin position="244"/>
        <end position="264"/>
    </location>
</feature>
<feature type="transmembrane region" description="Helical" evidence="1">
    <location>
        <begin position="120"/>
        <end position="137"/>
    </location>
</feature>
<accession>F0NZQ8</accession>
<keyword evidence="1" id="KW-0472">Membrane</keyword>
<dbReference type="InterPro" id="IPR049458">
    <property type="entry name" value="EpsG-like"/>
</dbReference>
<dbReference type="Pfam" id="PF14897">
    <property type="entry name" value="EpsG"/>
    <property type="match status" value="1"/>
</dbReference>
<evidence type="ECO:0008006" key="4">
    <source>
        <dbReference type="Google" id="ProtNLM"/>
    </source>
</evidence>
<proteinExistence type="predicted"/>
<name>F0NZQ8_WEEVC</name>
<feature type="transmembrane region" description="Helical" evidence="1">
    <location>
        <begin position="90"/>
        <end position="114"/>
    </location>
</feature>
<dbReference type="EMBL" id="CP002455">
    <property type="protein sequence ID" value="ADX67317.1"/>
    <property type="molecule type" value="Genomic_DNA"/>
</dbReference>
<gene>
    <name evidence="2" type="ordered locus">Weevi_0598</name>
</gene>
<feature type="transmembrane region" description="Helical" evidence="1">
    <location>
        <begin position="302"/>
        <end position="319"/>
    </location>
</feature>
<feature type="transmembrane region" description="Helical" evidence="1">
    <location>
        <begin position="52"/>
        <end position="69"/>
    </location>
</feature>
<keyword evidence="1" id="KW-0812">Transmembrane</keyword>
<feature type="transmembrane region" description="Helical" evidence="1">
    <location>
        <begin position="167"/>
        <end position="192"/>
    </location>
</feature>
<sequence length="371" mass="43086">MSLIYYIIIFLLAFGSIQEVSRDQQLDKSYYQLTLAVMMLTAGLGYNLSPDWLAYYNAFYASGELLYLSEVHMFAKMIGVESGYIYMNRLFYKLGFDFGIVSLVLVIISLSLKFSTLKRYSAYPMLALFMYTVPNFFFEEHIHIRQGIATAICLYSVRYVLDRKFWKFMLCLVIAYQFHQSSMVFFLAYWLVRVRISTPLIGVFVGMTIVANYTGLTSVIDAIMEVMPIGQEKFEAYESDLYKSGGVAVGDIVKIITVVLIMIYNKAVEHDKNYVAFRNLFLMGVMLYFFLGKGIFGIRLPGYYLVFLGLVVCSILYNIKDRVFEKNLVFNTFFCYTIALFFWFQLKQAHKTNFNNYSTIFSSESIYGLWR</sequence>